<dbReference type="PROSITE" id="PS50043">
    <property type="entry name" value="HTH_LUXR_2"/>
    <property type="match status" value="1"/>
</dbReference>
<dbReference type="SUPFAM" id="SSF46894">
    <property type="entry name" value="C-terminal effector domain of the bipartite response regulators"/>
    <property type="match status" value="1"/>
</dbReference>
<dbReference type="SUPFAM" id="SSF52540">
    <property type="entry name" value="P-loop containing nucleoside triphosphate hydrolases"/>
    <property type="match status" value="1"/>
</dbReference>
<dbReference type="SUPFAM" id="SSF48452">
    <property type="entry name" value="TPR-like"/>
    <property type="match status" value="2"/>
</dbReference>
<dbReference type="InterPro" id="IPR041664">
    <property type="entry name" value="AAA_16"/>
</dbReference>
<name>A0ABT2K562_9ACTN</name>
<dbReference type="Pfam" id="PF25872">
    <property type="entry name" value="HTH_77"/>
    <property type="match status" value="1"/>
</dbReference>
<dbReference type="Gene3D" id="3.40.50.300">
    <property type="entry name" value="P-loop containing nucleotide triphosphate hydrolases"/>
    <property type="match status" value="1"/>
</dbReference>
<keyword evidence="5" id="KW-1185">Reference proteome</keyword>
<dbReference type="InterPro" id="IPR036388">
    <property type="entry name" value="WH-like_DNA-bd_sf"/>
</dbReference>
<dbReference type="InterPro" id="IPR000792">
    <property type="entry name" value="Tscrpt_reg_LuxR_C"/>
</dbReference>
<dbReference type="InterPro" id="IPR058852">
    <property type="entry name" value="HTH_77"/>
</dbReference>
<evidence type="ECO:0000256" key="1">
    <source>
        <dbReference type="SAM" id="Coils"/>
    </source>
</evidence>
<dbReference type="Gene3D" id="1.25.40.10">
    <property type="entry name" value="Tetratricopeptide repeat domain"/>
    <property type="match status" value="2"/>
</dbReference>
<dbReference type="RefSeq" id="WP_260221989.1">
    <property type="nucleotide sequence ID" value="NZ_JAJAGO010000024.1"/>
</dbReference>
<feature type="compositionally biased region" description="Basic and acidic residues" evidence="2">
    <location>
        <begin position="588"/>
        <end position="598"/>
    </location>
</feature>
<dbReference type="PANTHER" id="PTHR47691">
    <property type="entry name" value="REGULATOR-RELATED"/>
    <property type="match status" value="1"/>
</dbReference>
<dbReference type="CDD" id="cd06170">
    <property type="entry name" value="LuxR_C_like"/>
    <property type="match status" value="1"/>
</dbReference>
<feature type="coiled-coil region" evidence="1">
    <location>
        <begin position="478"/>
        <end position="531"/>
    </location>
</feature>
<dbReference type="SMART" id="SM00421">
    <property type="entry name" value="HTH_LUXR"/>
    <property type="match status" value="1"/>
</dbReference>
<feature type="region of interest" description="Disordered" evidence="2">
    <location>
        <begin position="554"/>
        <end position="625"/>
    </location>
</feature>
<comment type="caution">
    <text evidence="4">The sequence shown here is derived from an EMBL/GenBank/DDBJ whole genome shotgun (WGS) entry which is preliminary data.</text>
</comment>
<evidence type="ECO:0000313" key="4">
    <source>
        <dbReference type="EMBL" id="MCT2594640.1"/>
    </source>
</evidence>
<dbReference type="Pfam" id="PF00196">
    <property type="entry name" value="GerE"/>
    <property type="match status" value="1"/>
</dbReference>
<reference evidence="4 5" key="1">
    <citation type="submission" date="2021-10" db="EMBL/GenBank/DDBJ databases">
        <title>Streptomyces gossypii sp. nov., isolated from soil collected from cotton field.</title>
        <authorList>
            <person name="Ge X."/>
            <person name="Chen X."/>
            <person name="Liu W."/>
        </authorList>
    </citation>
    <scope>NUCLEOTIDE SEQUENCE [LARGE SCALE GENOMIC DNA]</scope>
    <source>
        <strain evidence="4 5">N2-109</strain>
    </source>
</reference>
<protein>
    <submittedName>
        <fullName evidence="4">LuxR C-terminal-related transcriptional regulator</fullName>
    </submittedName>
</protein>
<proteinExistence type="predicted"/>
<dbReference type="Proteomes" id="UP001156389">
    <property type="component" value="Unassembled WGS sequence"/>
</dbReference>
<evidence type="ECO:0000313" key="5">
    <source>
        <dbReference type="Proteomes" id="UP001156389"/>
    </source>
</evidence>
<dbReference type="PRINTS" id="PR00038">
    <property type="entry name" value="HTHLUXR"/>
</dbReference>
<dbReference type="Pfam" id="PF13191">
    <property type="entry name" value="AAA_16"/>
    <property type="match status" value="1"/>
</dbReference>
<dbReference type="PANTHER" id="PTHR47691:SF3">
    <property type="entry name" value="HTH-TYPE TRANSCRIPTIONAL REGULATOR RV0890C-RELATED"/>
    <property type="match status" value="1"/>
</dbReference>
<sequence length="864" mass="92576">MFQSPPELRHIGTDDGHCAGTLRRYTLTPLIGRDTELAELKTTLLSGESRLLTLTGHLGVGKSRLAAALFDEVVPHLADGGHYVELETLTEHAQHAGDNPAADLRDTLRAALDIDTDLITALHDLEFLLVLDCGSLPPHGYRTLIGRLADAAPRLRILTVATQVLGVYGERRVQLAPLAVPEPSDTLELAQLAEVPAVALLVHRSRAVRPGFRLTEENRAAVTELCVRLDGLPLAIELAAPRLKASSPAALLEEIDRAPEVLRGSTADTMSRHVSMSDALEHGWSLLAPERRRLLIRLAAFSSAFDDAEVSGVCGLSPQEARGALEELVDHSLLLTREQEDGSVRFHMLRRARAHALAQLTREGGLTPAQAAHAAYFLRRAKETLPLLQGPEQTCAVRLLDRWHPEILTALDVLVQAGEGEEAAGLASDALPYWLVRGEVREAVQRLTAAEAAGECTPKTRAVTEAALGTAHLLAGDLREAEERLQSALAMFESMEDRPRAALVMTAMARLERARGDLGRARILLERAREELRTLDDGHTCALAAGLLAEVCRDDTDGIGPADTSGKARDRSEAADGSTGESQADGTAHSRSDGDSEGKSGSGSGSKGDGKAGRSGTKAGSGTQQAIRLAEESVRLYEETGDAREAALSTLTLAGLLAADGDTDRAEELSCQALQVLHDIGDLPALVSALRVTTAVFVRRNRRAQEAWERAARLLATADSIEKRTGCAPPRQSAAEHHALAARARERLGKAAFEEQQAAGRALSVGEAVTQSVTPFAQPPVSPLPPGTADVLTRRETEVANLVAEGLSNRLVASRLGIAEWTAVNTLRKVMRKLDCTSRVEVANHVLRTRAQTAQRDKNRSVAV</sequence>
<dbReference type="Pfam" id="PF13424">
    <property type="entry name" value="TPR_12"/>
    <property type="match status" value="1"/>
</dbReference>
<dbReference type="InterPro" id="IPR011990">
    <property type="entry name" value="TPR-like_helical_dom_sf"/>
</dbReference>
<accession>A0ABT2K562</accession>
<evidence type="ECO:0000256" key="2">
    <source>
        <dbReference type="SAM" id="MobiDB-lite"/>
    </source>
</evidence>
<dbReference type="Gene3D" id="1.10.10.10">
    <property type="entry name" value="Winged helix-like DNA-binding domain superfamily/Winged helix DNA-binding domain"/>
    <property type="match status" value="1"/>
</dbReference>
<dbReference type="InterPro" id="IPR016032">
    <property type="entry name" value="Sig_transdc_resp-reg_C-effctor"/>
</dbReference>
<organism evidence="4 5">
    <name type="scientific">Streptomyces gossypii</name>
    <dbReference type="NCBI Taxonomy" id="2883101"/>
    <lineage>
        <taxon>Bacteria</taxon>
        <taxon>Bacillati</taxon>
        <taxon>Actinomycetota</taxon>
        <taxon>Actinomycetes</taxon>
        <taxon>Kitasatosporales</taxon>
        <taxon>Streptomycetaceae</taxon>
        <taxon>Streptomyces</taxon>
    </lineage>
</organism>
<dbReference type="InterPro" id="IPR027417">
    <property type="entry name" value="P-loop_NTPase"/>
</dbReference>
<keyword evidence="1" id="KW-0175">Coiled coil</keyword>
<evidence type="ECO:0000259" key="3">
    <source>
        <dbReference type="PROSITE" id="PS50043"/>
    </source>
</evidence>
<gene>
    <name evidence="4" type="ORF">LHJ74_32820</name>
</gene>
<dbReference type="EMBL" id="JAJAGO010000024">
    <property type="protein sequence ID" value="MCT2594640.1"/>
    <property type="molecule type" value="Genomic_DNA"/>
</dbReference>
<feature type="domain" description="HTH luxR-type" evidence="3">
    <location>
        <begin position="785"/>
        <end position="850"/>
    </location>
</feature>